<comment type="caution">
    <text evidence="1">The sequence shown here is derived from an EMBL/GenBank/DDBJ whole genome shotgun (WGS) entry which is preliminary data.</text>
</comment>
<protein>
    <submittedName>
        <fullName evidence="1">Tunicamycin resistance protein</fullName>
    </submittedName>
</protein>
<organism evidence="1 2">
    <name type="scientific">Oceanobacillus kimchii</name>
    <dbReference type="NCBI Taxonomy" id="746691"/>
    <lineage>
        <taxon>Bacteria</taxon>
        <taxon>Bacillati</taxon>
        <taxon>Bacillota</taxon>
        <taxon>Bacilli</taxon>
        <taxon>Bacillales</taxon>
        <taxon>Bacillaceae</taxon>
        <taxon>Oceanobacillus</taxon>
    </lineage>
</organism>
<dbReference type="SUPFAM" id="SSF52540">
    <property type="entry name" value="P-loop containing nucleoside triphosphate hydrolases"/>
    <property type="match status" value="1"/>
</dbReference>
<dbReference type="EMBL" id="BSKO01000001">
    <property type="protein sequence ID" value="GLO65424.1"/>
    <property type="molecule type" value="Genomic_DNA"/>
</dbReference>
<evidence type="ECO:0000313" key="1">
    <source>
        <dbReference type="EMBL" id="GLO65424.1"/>
    </source>
</evidence>
<dbReference type="InterPro" id="IPR027417">
    <property type="entry name" value="P-loop_NTPase"/>
</dbReference>
<dbReference type="RefSeq" id="WP_017796114.1">
    <property type="nucleotide sequence ID" value="NZ_BSKO01000001.1"/>
</dbReference>
<dbReference type="Proteomes" id="UP001275436">
    <property type="component" value="Unassembled WGS sequence"/>
</dbReference>
<name>A0ABQ5TEZ7_9BACI</name>
<dbReference type="Gene3D" id="3.40.50.300">
    <property type="entry name" value="P-loop containing nucleotide triphosphate hydrolases"/>
    <property type="match status" value="1"/>
</dbReference>
<accession>A0ABQ5TEZ7</accession>
<gene>
    <name evidence="1" type="primary">tmrB</name>
    <name evidence="1" type="ORF">MACH08_12080</name>
</gene>
<reference evidence="1 2" key="1">
    <citation type="submission" date="2023-02" db="EMBL/GenBank/DDBJ databases">
        <title>Oceanobacillus kimchii IFOP_LL358 isolated form Alexandrium catenella lab strain.</title>
        <authorList>
            <person name="Gajardo G."/>
            <person name="Ueki S."/>
            <person name="Maruyama F."/>
        </authorList>
    </citation>
    <scope>NUCLEOTIDE SEQUENCE [LARGE SCALE GENOMIC DNA]</scope>
    <source>
        <strain evidence="1 2">IFOP_LL358</strain>
    </source>
</reference>
<evidence type="ECO:0000313" key="2">
    <source>
        <dbReference type="Proteomes" id="UP001275436"/>
    </source>
</evidence>
<keyword evidence="2" id="KW-1185">Reference proteome</keyword>
<dbReference type="Pfam" id="PF13238">
    <property type="entry name" value="AAA_18"/>
    <property type="match status" value="1"/>
</dbReference>
<sequence length="169" mass="19805">MIVWINGTFGVGKTETAKILHKRISNSFLYDPEEVGYLIKKQLPVELWKEDFQDHEEWSMWNYHLLKKVTTETEKVVIVPMTLTNELYYQEIIGRLKIEGIQIHHFTLVAEPQTILDRLMKRGDGNNEWIMNRTEKNVKQLSGASFQIHINTEKLTTEETASEVIKLMT</sequence>
<proteinExistence type="predicted"/>